<dbReference type="Proteomes" id="UP000199568">
    <property type="component" value="Unassembled WGS sequence"/>
</dbReference>
<dbReference type="NCBIfam" id="NF040898">
    <property type="entry name" value="CC_mini_metal"/>
    <property type="match status" value="1"/>
</dbReference>
<keyword evidence="2" id="KW-1185">Reference proteome</keyword>
<dbReference type="RefSeq" id="WP_280140746.1">
    <property type="nucleotide sequence ID" value="NZ_FOHU01000004.1"/>
</dbReference>
<protein>
    <submittedName>
        <fullName evidence="1">Uncharacterized protein</fullName>
    </submittedName>
</protein>
<accession>A0A1I0BGQ5</accession>
<dbReference type="AlphaFoldDB" id="A0A1I0BGQ5"/>
<proteinExistence type="predicted"/>
<evidence type="ECO:0000313" key="2">
    <source>
        <dbReference type="Proteomes" id="UP000199568"/>
    </source>
</evidence>
<sequence length="43" mass="5236">MKKWFEKILKSIEEANKKNFGEERMDCCDLNKEEKTQQKNSKK</sequence>
<dbReference type="STRING" id="426128.SAMN05660297_01246"/>
<dbReference type="EMBL" id="FOHU01000004">
    <property type="protein sequence ID" value="SET05696.1"/>
    <property type="molecule type" value="Genomic_DNA"/>
</dbReference>
<organism evidence="1 2">
    <name type="scientific">Natronincola peptidivorans</name>
    <dbReference type="NCBI Taxonomy" id="426128"/>
    <lineage>
        <taxon>Bacteria</taxon>
        <taxon>Bacillati</taxon>
        <taxon>Bacillota</taxon>
        <taxon>Clostridia</taxon>
        <taxon>Peptostreptococcales</taxon>
        <taxon>Natronincolaceae</taxon>
        <taxon>Natronincola</taxon>
    </lineage>
</organism>
<gene>
    <name evidence="1" type="ORF">SAMN05660297_01246</name>
</gene>
<evidence type="ECO:0000313" key="1">
    <source>
        <dbReference type="EMBL" id="SET05696.1"/>
    </source>
</evidence>
<name>A0A1I0BGQ5_9FIRM</name>
<reference evidence="1 2" key="1">
    <citation type="submission" date="2016-10" db="EMBL/GenBank/DDBJ databases">
        <authorList>
            <person name="de Groot N.N."/>
        </authorList>
    </citation>
    <scope>NUCLEOTIDE SEQUENCE [LARGE SCALE GENOMIC DNA]</scope>
    <source>
        <strain evidence="1 2">DSM 18979</strain>
    </source>
</reference>